<keyword evidence="2" id="KW-1185">Reference proteome</keyword>
<protein>
    <submittedName>
        <fullName evidence="1">Uncharacterized protein</fullName>
    </submittedName>
</protein>
<evidence type="ECO:0000313" key="2">
    <source>
        <dbReference type="Proteomes" id="UP000230640"/>
    </source>
</evidence>
<proteinExistence type="predicted"/>
<reference evidence="1 2" key="1">
    <citation type="journal article" date="2016" name="Appl. Environ. Microbiol.">
        <title>Genomic and Transcriptional Mapping of PaMx41, Archetype of a New Lineage of Bacteriophages Infecting Pseudomonas aeruginosa.</title>
        <authorList>
            <person name="Cruz-Plancarte I."/>
            <person name="Cazares A."/>
            <person name="Guarneros G."/>
        </authorList>
    </citation>
    <scope>NUCLEOTIDE SEQUENCE [LARGE SCALE GENOMIC DNA]</scope>
</reference>
<sequence length="107" mass="12468">MTSRVFPAKLSRLAICKDGKTYNMRSLWVHYYAKHYRFAKGHIANLNNLIRDFGDELEPSDLAKVKDALSILEEDLPNAIQAKYEAHKDFLIRQGVRLNWDSETRDD</sequence>
<evidence type="ECO:0000313" key="1">
    <source>
        <dbReference type="EMBL" id="ANA49001.1"/>
    </source>
</evidence>
<dbReference type="Proteomes" id="UP000230640">
    <property type="component" value="Segment"/>
</dbReference>
<gene>
    <name evidence="1" type="ORF">PaMx41_ORF38</name>
</gene>
<dbReference type="EMBL" id="KU884563">
    <property type="protein sequence ID" value="ANA49001.1"/>
    <property type="molecule type" value="Genomic_DNA"/>
</dbReference>
<accession>A0A1C8HQB7</accession>
<organism evidence="1 2">
    <name type="scientific">Pseudomonas phage PaMx41</name>
    <dbReference type="NCBI Taxonomy" id="1815976"/>
    <lineage>
        <taxon>Viruses</taxon>
        <taxon>Duplodnaviria</taxon>
        <taxon>Heunggongvirae</taxon>
        <taxon>Uroviricota</taxon>
        <taxon>Caudoviricetes</taxon>
        <taxon>Fredfastierviridae</taxon>
        <taxon>Jamesmcgillvirus</taxon>
        <taxon>Jamesmcgillvirus PaMx41</taxon>
    </lineage>
</organism>
<name>A0A1C8HQB7_BPPP4</name>